<dbReference type="OrthoDB" id="285216at2"/>
<evidence type="ECO:0000313" key="3">
    <source>
        <dbReference type="Proteomes" id="UP000481030"/>
    </source>
</evidence>
<dbReference type="SUPFAM" id="SSF53448">
    <property type="entry name" value="Nucleotide-diphospho-sugar transferases"/>
    <property type="match status" value="1"/>
</dbReference>
<sequence length="212" mass="23852">MKVSAIVLSAGQSTRMQPLPHKGLIPWEGTTLFEHQLQVLLKCVISEIIVVVGYMADVFKQKSKAYPVKIVNNENYELGKCSSIIKGLQSIVHSTELILITAVDQPTDVNIVNRLIQSLQNSQSPIAIPIYKGKRGHPILFSANIINELLSIQEETLGLRKIIRKYEKQITEVVIESPLIKLNINSPGDYEQAQSLFRNSQFEYRRSLHAGF</sequence>
<dbReference type="Proteomes" id="UP000481030">
    <property type="component" value="Unassembled WGS sequence"/>
</dbReference>
<proteinExistence type="predicted"/>
<reference evidence="2 3" key="1">
    <citation type="journal article" date="2016" name="Antonie Van Leeuwenhoek">
        <title>Bacillus depressus sp. nov., isolated from soil of a sunflower field.</title>
        <authorList>
            <person name="Wei X."/>
            <person name="Xin D."/>
            <person name="Xin Y."/>
            <person name="Zhang H."/>
            <person name="Wang T."/>
            <person name="Zhang J."/>
        </authorList>
    </citation>
    <scope>NUCLEOTIDE SEQUENCE [LARGE SCALE GENOMIC DNA]</scope>
    <source>
        <strain evidence="2 3">BZ1</strain>
    </source>
</reference>
<protein>
    <submittedName>
        <fullName evidence="2">Nucleotidyltransferase family protein</fullName>
    </submittedName>
</protein>
<keyword evidence="3" id="KW-1185">Reference proteome</keyword>
<dbReference type="Pfam" id="PF12804">
    <property type="entry name" value="NTP_transf_3"/>
    <property type="match status" value="1"/>
</dbReference>
<dbReference type="InterPro" id="IPR029044">
    <property type="entry name" value="Nucleotide-diphossugar_trans"/>
</dbReference>
<dbReference type="RefSeq" id="WP_151536227.1">
    <property type="nucleotide sequence ID" value="NZ_WBOS01000011.1"/>
</dbReference>
<dbReference type="PANTHER" id="PTHR43777:SF1">
    <property type="entry name" value="MOLYBDENUM COFACTOR CYTIDYLYLTRANSFERASE"/>
    <property type="match status" value="1"/>
</dbReference>
<comment type="caution">
    <text evidence="2">The sequence shown here is derived from an EMBL/GenBank/DDBJ whole genome shotgun (WGS) entry which is preliminary data.</text>
</comment>
<dbReference type="PANTHER" id="PTHR43777">
    <property type="entry name" value="MOLYBDENUM COFACTOR CYTIDYLYLTRANSFERASE"/>
    <property type="match status" value="1"/>
</dbReference>
<dbReference type="GO" id="GO:0016779">
    <property type="term" value="F:nucleotidyltransferase activity"/>
    <property type="evidence" value="ECO:0007669"/>
    <property type="project" value="UniProtKB-ARBA"/>
</dbReference>
<organism evidence="2 3">
    <name type="scientific">Cytobacillus depressus</name>
    <dbReference type="NCBI Taxonomy" id="1602942"/>
    <lineage>
        <taxon>Bacteria</taxon>
        <taxon>Bacillati</taxon>
        <taxon>Bacillota</taxon>
        <taxon>Bacilli</taxon>
        <taxon>Bacillales</taxon>
        <taxon>Bacillaceae</taxon>
        <taxon>Cytobacillus</taxon>
    </lineage>
</organism>
<evidence type="ECO:0000259" key="1">
    <source>
        <dbReference type="Pfam" id="PF12804"/>
    </source>
</evidence>
<dbReference type="AlphaFoldDB" id="A0A6L3V390"/>
<name>A0A6L3V390_9BACI</name>
<feature type="domain" description="MobA-like NTP transferase" evidence="1">
    <location>
        <begin position="5"/>
        <end position="167"/>
    </location>
</feature>
<keyword evidence="2" id="KW-0808">Transferase</keyword>
<dbReference type="Gene3D" id="3.90.550.10">
    <property type="entry name" value="Spore Coat Polysaccharide Biosynthesis Protein SpsA, Chain A"/>
    <property type="match status" value="1"/>
</dbReference>
<gene>
    <name evidence="2" type="ORF">F7731_18220</name>
</gene>
<dbReference type="CDD" id="cd04182">
    <property type="entry name" value="GT_2_like_f"/>
    <property type="match status" value="1"/>
</dbReference>
<dbReference type="InterPro" id="IPR025877">
    <property type="entry name" value="MobA-like_NTP_Trfase"/>
</dbReference>
<accession>A0A6L3V390</accession>
<dbReference type="EMBL" id="WBOS01000011">
    <property type="protein sequence ID" value="KAB2331528.1"/>
    <property type="molecule type" value="Genomic_DNA"/>
</dbReference>
<evidence type="ECO:0000313" key="2">
    <source>
        <dbReference type="EMBL" id="KAB2331528.1"/>
    </source>
</evidence>